<name>D7WAK7_9CORY</name>
<dbReference type="InterPro" id="IPR035940">
    <property type="entry name" value="CAP_sf"/>
</dbReference>
<dbReference type="AlphaFoldDB" id="D7WAK7"/>
<accession>D7WAK7</accession>
<comment type="caution">
    <text evidence="3">The sequence shown here is derived from an EMBL/GenBank/DDBJ whole genome shotgun (WGS) entry which is preliminary data.</text>
</comment>
<reference evidence="3" key="1">
    <citation type="submission" date="2010-06" db="EMBL/GenBank/DDBJ databases">
        <authorList>
            <person name="Muzny D."/>
            <person name="Qin X."/>
            <person name="Buhay C."/>
            <person name="Dugan-Rocha S."/>
            <person name="Ding Y."/>
            <person name="Chen G."/>
            <person name="Hawes A."/>
            <person name="Holder M."/>
            <person name="Jhangiani S."/>
            <person name="Johnson A."/>
            <person name="Khan Z."/>
            <person name="Li Z."/>
            <person name="Liu W."/>
            <person name="Liu X."/>
            <person name="Perez L."/>
            <person name="Shen H."/>
            <person name="Wang Q."/>
            <person name="Watt J."/>
            <person name="Xi L."/>
            <person name="Xin Y."/>
            <person name="Zhou J."/>
            <person name="Deng J."/>
            <person name="Jiang H."/>
            <person name="Liu Y."/>
            <person name="Qu J."/>
            <person name="Song X.-Z."/>
            <person name="Zhang L."/>
            <person name="Villasana D."/>
            <person name="Johnson A."/>
            <person name="Liu J."/>
            <person name="Liyanage D."/>
            <person name="Lorensuhewa L."/>
            <person name="Robinson T."/>
            <person name="Song A."/>
            <person name="Song B.-B."/>
            <person name="Dinh H."/>
            <person name="Thornton R."/>
            <person name="Coyle M."/>
            <person name="Francisco L."/>
            <person name="Jackson L."/>
            <person name="Javaid M."/>
            <person name="Korchina V."/>
            <person name="Kovar C."/>
            <person name="Mata R."/>
            <person name="Mathew T."/>
            <person name="Ngo R."/>
            <person name="Nguyen L."/>
            <person name="Nguyen N."/>
            <person name="Okwuonu G."/>
            <person name="Ongeri F."/>
            <person name="Pham C."/>
            <person name="Simmons D."/>
            <person name="Wilczek-Boney K."/>
            <person name="Hale W."/>
            <person name="Jakkamsetti A."/>
            <person name="Pham P."/>
            <person name="Ruth R."/>
            <person name="San Lucas F."/>
            <person name="Warren J."/>
            <person name="Zhang J."/>
            <person name="Zhao Z."/>
            <person name="Zhou C."/>
            <person name="Zhu D."/>
            <person name="Lee S."/>
            <person name="Bess C."/>
            <person name="Blankenburg K."/>
            <person name="Forbes L."/>
            <person name="Fu Q."/>
            <person name="Gubbala S."/>
            <person name="Hirani K."/>
            <person name="Jayaseelan J.C."/>
            <person name="Lara F."/>
            <person name="Munidasa M."/>
            <person name="Palculict T."/>
            <person name="Patil S."/>
            <person name="Pu L.-L."/>
            <person name="Saada N."/>
            <person name="Tang L."/>
            <person name="Weissenberger G."/>
            <person name="Zhu Y."/>
            <person name="Hemphill L."/>
            <person name="Shang Y."/>
            <person name="Youmans B."/>
            <person name="Ayvaz T."/>
            <person name="Ross M."/>
            <person name="Santibanez J."/>
            <person name="Aqrawi P."/>
            <person name="Gross S."/>
            <person name="Joshi V."/>
            <person name="Fowler G."/>
            <person name="Nazareth L."/>
            <person name="Reid J."/>
            <person name="Worley K."/>
            <person name="Petrosino J."/>
            <person name="Highlander S."/>
            <person name="Gibbs R."/>
        </authorList>
    </citation>
    <scope>NUCLEOTIDE SEQUENCE [LARGE SCALE GENOMIC DNA]</scope>
    <source>
        <strain evidence="3">ATCC 33030</strain>
    </source>
</reference>
<dbReference type="Pfam" id="PF00188">
    <property type="entry name" value="CAP"/>
    <property type="match status" value="1"/>
</dbReference>
<dbReference type="PANTHER" id="PTHR31157:SF1">
    <property type="entry name" value="SCP DOMAIN-CONTAINING PROTEIN"/>
    <property type="match status" value="1"/>
</dbReference>
<feature type="region of interest" description="Disordered" evidence="1">
    <location>
        <begin position="31"/>
        <end position="77"/>
    </location>
</feature>
<dbReference type="OrthoDB" id="68195at2"/>
<evidence type="ECO:0000256" key="1">
    <source>
        <dbReference type="SAM" id="MobiDB-lite"/>
    </source>
</evidence>
<protein>
    <submittedName>
        <fullName evidence="3">SCP-like protein</fullName>
    </submittedName>
</protein>
<dbReference type="CDD" id="cd05379">
    <property type="entry name" value="CAP_bacterial"/>
    <property type="match status" value="1"/>
</dbReference>
<feature type="domain" description="SCP" evidence="2">
    <location>
        <begin position="94"/>
        <end position="205"/>
    </location>
</feature>
<sequence>MTNLILQSFISLIASILPIFGLPFGELAKDHKPDTGTAEQVQAAPAKLSEEADEPLVEGGAPVPAANDSAEVPADDAAQVSDEELSDLQEALIDAANRFRVQNELPELEPMPELNDLAQDWSEQLARTGGDISHRPDFAESYPEGWKNASENVLQNMTDADADDLVEQWAKSPGHRKNMLDPEINRIGVGVADHPDGKRYATQNFARY</sequence>
<dbReference type="RefSeq" id="WP_005286405.1">
    <property type="nucleotide sequence ID" value="NZ_CM000961.1"/>
</dbReference>
<dbReference type="Gene3D" id="3.40.33.10">
    <property type="entry name" value="CAP"/>
    <property type="match status" value="1"/>
</dbReference>
<proteinExistence type="predicted"/>
<keyword evidence="4" id="KW-1185">Reference proteome</keyword>
<organism evidence="3 4">
    <name type="scientific">Corynebacterium genitalium ATCC 33030</name>
    <dbReference type="NCBI Taxonomy" id="585529"/>
    <lineage>
        <taxon>Bacteria</taxon>
        <taxon>Bacillati</taxon>
        <taxon>Actinomycetota</taxon>
        <taxon>Actinomycetes</taxon>
        <taxon>Mycobacteriales</taxon>
        <taxon>Corynebacteriaceae</taxon>
        <taxon>Corynebacterium</taxon>
    </lineage>
</organism>
<dbReference type="InterPro" id="IPR014044">
    <property type="entry name" value="CAP_dom"/>
</dbReference>
<dbReference type="SUPFAM" id="SSF55797">
    <property type="entry name" value="PR-1-like"/>
    <property type="match status" value="1"/>
</dbReference>
<evidence type="ECO:0000313" key="3">
    <source>
        <dbReference type="EMBL" id="EFK54888.1"/>
    </source>
</evidence>
<evidence type="ECO:0000259" key="2">
    <source>
        <dbReference type="Pfam" id="PF00188"/>
    </source>
</evidence>
<dbReference type="eggNOG" id="COG2340">
    <property type="taxonomic scope" value="Bacteria"/>
</dbReference>
<evidence type="ECO:0000313" key="4">
    <source>
        <dbReference type="Proteomes" id="UP000004208"/>
    </source>
</evidence>
<dbReference type="EMBL" id="ACLJ02000001">
    <property type="protein sequence ID" value="EFK54888.1"/>
    <property type="molecule type" value="Genomic_DNA"/>
</dbReference>
<gene>
    <name evidence="3" type="ORF">HMPREF0291_10146</name>
</gene>
<dbReference type="Proteomes" id="UP000004208">
    <property type="component" value="Unassembled WGS sequence"/>
</dbReference>
<dbReference type="HOGENOM" id="CLU_1319134_0_0_11"/>
<dbReference type="PANTHER" id="PTHR31157">
    <property type="entry name" value="SCP DOMAIN-CONTAINING PROTEIN"/>
    <property type="match status" value="1"/>
</dbReference>
<dbReference type="STRING" id="585529.HMPREF0291_10146"/>